<dbReference type="AlphaFoldDB" id="A0A1H7XCM7"/>
<dbReference type="STRING" id="573321.SAMN04488505_10431"/>
<name>A0A1H7XCM7_9BACT</name>
<dbReference type="Pfam" id="PF12867">
    <property type="entry name" value="DinB_2"/>
    <property type="match status" value="1"/>
</dbReference>
<reference evidence="2 3" key="1">
    <citation type="submission" date="2016-10" db="EMBL/GenBank/DDBJ databases">
        <authorList>
            <person name="de Groot N.N."/>
        </authorList>
    </citation>
    <scope>NUCLEOTIDE SEQUENCE [LARGE SCALE GENOMIC DNA]</scope>
    <source>
        <strain evidence="2 3">DSM 21039</strain>
    </source>
</reference>
<dbReference type="RefSeq" id="WP_089914360.1">
    <property type="nucleotide sequence ID" value="NZ_FOBB01000004.1"/>
</dbReference>
<evidence type="ECO:0000313" key="2">
    <source>
        <dbReference type="EMBL" id="SEM31471.1"/>
    </source>
</evidence>
<dbReference type="InterPro" id="IPR024775">
    <property type="entry name" value="DinB-like"/>
</dbReference>
<accession>A0A1H7XCM7</accession>
<proteinExistence type="predicted"/>
<dbReference type="Gene3D" id="1.20.120.450">
    <property type="entry name" value="dinb family like domain"/>
    <property type="match status" value="1"/>
</dbReference>
<feature type="domain" description="DinB-like" evidence="1">
    <location>
        <begin position="17"/>
        <end position="151"/>
    </location>
</feature>
<dbReference type="InterPro" id="IPR034660">
    <property type="entry name" value="DinB/YfiT-like"/>
</dbReference>
<sequence length="157" mass="17746">MSSAEETTAQATARGLEQTLTVAVPNLRKYTEAEAALKPAPEKWSKKEILGHLIDSALNNHQRFIRAQQGPLELPGYAQDFWVAAQGYQETDWETLILLWAVVNRHLIRVMQRIPAAALQQTCKIGAHAPVTLEYIVEDYLVHLHHHLRQAQVTYST</sequence>
<protein>
    <submittedName>
        <fullName evidence="2">DinB superfamily protein</fullName>
    </submittedName>
</protein>
<evidence type="ECO:0000259" key="1">
    <source>
        <dbReference type="Pfam" id="PF12867"/>
    </source>
</evidence>
<keyword evidence="3" id="KW-1185">Reference proteome</keyword>
<dbReference type="Proteomes" id="UP000198984">
    <property type="component" value="Unassembled WGS sequence"/>
</dbReference>
<dbReference type="EMBL" id="FOBB01000004">
    <property type="protein sequence ID" value="SEM31471.1"/>
    <property type="molecule type" value="Genomic_DNA"/>
</dbReference>
<gene>
    <name evidence="2" type="ORF">SAMN04488505_10431</name>
</gene>
<dbReference type="SUPFAM" id="SSF109854">
    <property type="entry name" value="DinB/YfiT-like putative metalloenzymes"/>
    <property type="match status" value="1"/>
</dbReference>
<evidence type="ECO:0000313" key="3">
    <source>
        <dbReference type="Proteomes" id="UP000198984"/>
    </source>
</evidence>
<organism evidence="2 3">
    <name type="scientific">Chitinophaga rupis</name>
    <dbReference type="NCBI Taxonomy" id="573321"/>
    <lineage>
        <taxon>Bacteria</taxon>
        <taxon>Pseudomonadati</taxon>
        <taxon>Bacteroidota</taxon>
        <taxon>Chitinophagia</taxon>
        <taxon>Chitinophagales</taxon>
        <taxon>Chitinophagaceae</taxon>
        <taxon>Chitinophaga</taxon>
    </lineage>
</organism>
<dbReference type="OrthoDB" id="9793216at2"/>